<evidence type="ECO:0000256" key="1">
    <source>
        <dbReference type="SAM" id="Phobius"/>
    </source>
</evidence>
<gene>
    <name evidence="2" type="ORF">PUN28_011978</name>
</gene>
<evidence type="ECO:0000313" key="2">
    <source>
        <dbReference type="EMBL" id="KAL0112312.1"/>
    </source>
</evidence>
<reference evidence="2 3" key="1">
    <citation type="submission" date="2023-03" db="EMBL/GenBank/DDBJ databases">
        <title>High recombination rates correlate with genetic variation in Cardiocondyla obscurior ants.</title>
        <authorList>
            <person name="Errbii M."/>
        </authorList>
    </citation>
    <scope>NUCLEOTIDE SEQUENCE [LARGE SCALE GENOMIC DNA]</scope>
    <source>
        <strain evidence="2">Alpha-2009</strain>
        <tissue evidence="2">Whole body</tissue>
    </source>
</reference>
<dbReference type="EMBL" id="JADYXP020000012">
    <property type="protein sequence ID" value="KAL0112312.1"/>
    <property type="molecule type" value="Genomic_DNA"/>
</dbReference>
<dbReference type="Proteomes" id="UP001430953">
    <property type="component" value="Unassembled WGS sequence"/>
</dbReference>
<keyword evidence="1" id="KW-0812">Transmembrane</keyword>
<dbReference type="AlphaFoldDB" id="A0AAW2FDL5"/>
<keyword evidence="1" id="KW-0472">Membrane</keyword>
<protein>
    <submittedName>
        <fullName evidence="2">Uncharacterized protein</fullName>
    </submittedName>
</protein>
<evidence type="ECO:0000313" key="3">
    <source>
        <dbReference type="Proteomes" id="UP001430953"/>
    </source>
</evidence>
<keyword evidence="1" id="KW-1133">Transmembrane helix</keyword>
<feature type="transmembrane region" description="Helical" evidence="1">
    <location>
        <begin position="20"/>
        <end position="40"/>
    </location>
</feature>
<name>A0AAW2FDL5_9HYME</name>
<keyword evidence="3" id="KW-1185">Reference proteome</keyword>
<proteinExistence type="predicted"/>
<organism evidence="2 3">
    <name type="scientific">Cardiocondyla obscurior</name>
    <dbReference type="NCBI Taxonomy" id="286306"/>
    <lineage>
        <taxon>Eukaryota</taxon>
        <taxon>Metazoa</taxon>
        <taxon>Ecdysozoa</taxon>
        <taxon>Arthropoda</taxon>
        <taxon>Hexapoda</taxon>
        <taxon>Insecta</taxon>
        <taxon>Pterygota</taxon>
        <taxon>Neoptera</taxon>
        <taxon>Endopterygota</taxon>
        <taxon>Hymenoptera</taxon>
        <taxon>Apocrita</taxon>
        <taxon>Aculeata</taxon>
        <taxon>Formicoidea</taxon>
        <taxon>Formicidae</taxon>
        <taxon>Myrmicinae</taxon>
        <taxon>Cardiocondyla</taxon>
    </lineage>
</organism>
<sequence>MSKKYDICIKKDIISNLGLIIFIAAVTFILYFVTLVNCLFSEKCCKKKNFFLLHAKI</sequence>
<comment type="caution">
    <text evidence="2">The sequence shown here is derived from an EMBL/GenBank/DDBJ whole genome shotgun (WGS) entry which is preliminary data.</text>
</comment>
<accession>A0AAW2FDL5</accession>